<name>A0A913YXF1_EXADI</name>
<dbReference type="AlphaFoldDB" id="A0A913YXF1"/>
<dbReference type="FunFam" id="1.10.8.140:FF:000001">
    <property type="entry name" value="Programmed cell death protein 5"/>
    <property type="match status" value="1"/>
</dbReference>
<feature type="region of interest" description="Disordered" evidence="7">
    <location>
        <begin position="22"/>
        <end position="43"/>
    </location>
</feature>
<reference evidence="8" key="1">
    <citation type="submission" date="2022-11" db="UniProtKB">
        <authorList>
            <consortium name="EnsemblMetazoa"/>
        </authorList>
    </citation>
    <scope>IDENTIFICATION</scope>
</reference>
<dbReference type="Pfam" id="PF01984">
    <property type="entry name" value="dsDNA_bind"/>
    <property type="match status" value="1"/>
</dbReference>
<dbReference type="PANTHER" id="PTHR10840:SF0">
    <property type="entry name" value="PROGRAMMED CELL DEATH PROTEIN 5"/>
    <property type="match status" value="1"/>
</dbReference>
<dbReference type="GO" id="GO:0006915">
    <property type="term" value="P:apoptotic process"/>
    <property type="evidence" value="ECO:0007669"/>
    <property type="project" value="UniProtKB-KW"/>
</dbReference>
<dbReference type="EnsemblMetazoa" id="XM_028663366.1">
    <property type="protein sequence ID" value="XP_028519167.1"/>
    <property type="gene ID" value="LOC110253067"/>
</dbReference>
<dbReference type="Proteomes" id="UP000887567">
    <property type="component" value="Unplaced"/>
</dbReference>
<dbReference type="GO" id="GO:0005829">
    <property type="term" value="C:cytosol"/>
    <property type="evidence" value="ECO:0007669"/>
    <property type="project" value="TreeGrafter"/>
</dbReference>
<evidence type="ECO:0000256" key="1">
    <source>
        <dbReference type="ARBA" id="ARBA00010490"/>
    </source>
</evidence>
<dbReference type="Gene3D" id="1.10.8.140">
    <property type="entry name" value="PDCD5-like"/>
    <property type="match status" value="1"/>
</dbReference>
<organism evidence="8 9">
    <name type="scientific">Exaiptasia diaphana</name>
    <name type="common">Tropical sea anemone</name>
    <name type="synonym">Aiptasia pulchella</name>
    <dbReference type="NCBI Taxonomy" id="2652724"/>
    <lineage>
        <taxon>Eukaryota</taxon>
        <taxon>Metazoa</taxon>
        <taxon>Cnidaria</taxon>
        <taxon>Anthozoa</taxon>
        <taxon>Hexacorallia</taxon>
        <taxon>Actiniaria</taxon>
        <taxon>Aiptasiidae</taxon>
        <taxon>Exaiptasia</taxon>
    </lineage>
</organism>
<dbReference type="InterPro" id="IPR036883">
    <property type="entry name" value="PDCD5-like_sf"/>
</dbReference>
<keyword evidence="3" id="KW-0053">Apoptosis</keyword>
<dbReference type="RefSeq" id="XP_028519167.1">
    <property type="nucleotide sequence ID" value="XM_028663366.1"/>
</dbReference>
<sequence>MADDELAAIRAKRMAELQGQLGNQDVSQIQQQQKQQEALEREKEMRNAMMSQILDQSARARLSSIALVKPEKAKMVESMLIQMAQTGQVAGKIGEAQLVSLLEKVSEQTQKKTTVKFNRRRFDDSDDDDY</sequence>
<dbReference type="KEGG" id="epa:110253067"/>
<evidence type="ECO:0000256" key="7">
    <source>
        <dbReference type="SAM" id="MobiDB-lite"/>
    </source>
</evidence>
<evidence type="ECO:0000256" key="3">
    <source>
        <dbReference type="ARBA" id="ARBA00022703"/>
    </source>
</evidence>
<dbReference type="GO" id="GO:0005634">
    <property type="term" value="C:nucleus"/>
    <property type="evidence" value="ECO:0007669"/>
    <property type="project" value="TreeGrafter"/>
</dbReference>
<keyword evidence="2" id="KW-0597">Phosphoprotein</keyword>
<accession>A0A913YXF1</accession>
<protein>
    <recommendedName>
        <fullName evidence="6">Programmed cell death protein 5</fullName>
    </recommendedName>
</protein>
<dbReference type="GO" id="GO:0003677">
    <property type="term" value="F:DNA binding"/>
    <property type="evidence" value="ECO:0007669"/>
    <property type="project" value="InterPro"/>
</dbReference>
<dbReference type="GeneID" id="110253067"/>
<dbReference type="PANTHER" id="PTHR10840">
    <property type="entry name" value="PROGRAMMED CELL DEATH PROTEIN 5"/>
    <property type="match status" value="1"/>
</dbReference>
<keyword evidence="4" id="KW-0007">Acetylation</keyword>
<comment type="function">
    <text evidence="5">May function in the process of apoptosis.</text>
</comment>
<dbReference type="OrthoDB" id="10252486at2759"/>
<dbReference type="SUPFAM" id="SSF46950">
    <property type="entry name" value="Double-stranded DNA-binding domain"/>
    <property type="match status" value="1"/>
</dbReference>
<evidence type="ECO:0000313" key="8">
    <source>
        <dbReference type="EnsemblMetazoa" id="XP_028519167.1"/>
    </source>
</evidence>
<evidence type="ECO:0000256" key="6">
    <source>
        <dbReference type="ARBA" id="ARBA00071574"/>
    </source>
</evidence>
<evidence type="ECO:0000256" key="5">
    <source>
        <dbReference type="ARBA" id="ARBA00056824"/>
    </source>
</evidence>
<dbReference type="OMA" id="MQYEMQK"/>
<keyword evidence="9" id="KW-1185">Reference proteome</keyword>
<comment type="similarity">
    <text evidence="1">Belongs to the PDCD5 family.</text>
</comment>
<dbReference type="PIRSF" id="PIRSF015730">
    <property type="entry name" value="TFAR19"/>
    <property type="match status" value="1"/>
</dbReference>
<evidence type="ECO:0000256" key="4">
    <source>
        <dbReference type="ARBA" id="ARBA00022990"/>
    </source>
</evidence>
<evidence type="ECO:0000313" key="9">
    <source>
        <dbReference type="Proteomes" id="UP000887567"/>
    </source>
</evidence>
<feature type="compositionally biased region" description="Low complexity" evidence="7">
    <location>
        <begin position="24"/>
        <end position="36"/>
    </location>
</feature>
<evidence type="ECO:0000256" key="2">
    <source>
        <dbReference type="ARBA" id="ARBA00022553"/>
    </source>
</evidence>
<dbReference type="InterPro" id="IPR002836">
    <property type="entry name" value="PDCD5-like"/>
</dbReference>
<proteinExistence type="inferred from homology"/>